<protein>
    <recommendedName>
        <fullName evidence="4">GDP-mannose pyrophosphatase</fullName>
    </recommendedName>
    <alternativeName>
        <fullName evidence="6">GDP-mannose hydrolase</fullName>
    </alternativeName>
    <alternativeName>
        <fullName evidence="7">GDPMK</fullName>
    </alternativeName>
</protein>
<comment type="similarity">
    <text evidence="3">Belongs to the Nudix hydrolase family. NudK subfamily.</text>
</comment>
<dbReference type="GO" id="GO:0016462">
    <property type="term" value="F:pyrophosphatase activity"/>
    <property type="evidence" value="ECO:0007669"/>
    <property type="project" value="UniProtKB-ARBA"/>
</dbReference>
<dbReference type="PRINTS" id="PR00502">
    <property type="entry name" value="NUDIXFAMILY"/>
</dbReference>
<evidence type="ECO:0000313" key="10">
    <source>
        <dbReference type="EMBL" id="HGI31180.1"/>
    </source>
</evidence>
<evidence type="ECO:0000256" key="7">
    <source>
        <dbReference type="ARBA" id="ARBA00032272"/>
    </source>
</evidence>
<proteinExistence type="inferred from homology"/>
<dbReference type="AlphaFoldDB" id="A0A7V3YHH0"/>
<evidence type="ECO:0000259" key="9">
    <source>
        <dbReference type="PROSITE" id="PS51462"/>
    </source>
</evidence>
<reference evidence="10" key="1">
    <citation type="journal article" date="2020" name="mSystems">
        <title>Genome- and Community-Level Interaction Insights into Carbon Utilization and Element Cycling Functions of Hydrothermarchaeota in Hydrothermal Sediment.</title>
        <authorList>
            <person name="Zhou Z."/>
            <person name="Liu Y."/>
            <person name="Xu W."/>
            <person name="Pan J."/>
            <person name="Luo Z.H."/>
            <person name="Li M."/>
        </authorList>
    </citation>
    <scope>NUCLEOTIDE SEQUENCE [LARGE SCALE GENOMIC DNA]</scope>
    <source>
        <strain evidence="10">SpSt-747</strain>
    </source>
</reference>
<dbReference type="InterPro" id="IPR015797">
    <property type="entry name" value="NUDIX_hydrolase-like_dom_sf"/>
</dbReference>
<dbReference type="InterPro" id="IPR020476">
    <property type="entry name" value="Nudix_hydrolase"/>
</dbReference>
<dbReference type="SUPFAM" id="SSF55811">
    <property type="entry name" value="Nudix"/>
    <property type="match status" value="1"/>
</dbReference>
<dbReference type="Gene3D" id="3.90.79.10">
    <property type="entry name" value="Nucleoside Triphosphate Pyrophosphohydrolase"/>
    <property type="match status" value="1"/>
</dbReference>
<dbReference type="InterPro" id="IPR020084">
    <property type="entry name" value="NUDIX_hydrolase_CS"/>
</dbReference>
<dbReference type="PANTHER" id="PTHR11839">
    <property type="entry name" value="UDP/ADP-SUGAR PYROPHOSPHATASE"/>
    <property type="match status" value="1"/>
</dbReference>
<evidence type="ECO:0000256" key="2">
    <source>
        <dbReference type="ARBA" id="ARBA00001946"/>
    </source>
</evidence>
<comment type="cofactor">
    <cofactor evidence="2">
        <name>Mg(2+)</name>
        <dbReference type="ChEBI" id="CHEBI:18420"/>
    </cofactor>
</comment>
<organism evidence="10">
    <name type="scientific">Candidatus Caldatribacterium californiense</name>
    <dbReference type="NCBI Taxonomy" id="1454726"/>
    <lineage>
        <taxon>Bacteria</taxon>
        <taxon>Pseudomonadati</taxon>
        <taxon>Atribacterota</taxon>
        <taxon>Atribacteria</taxon>
        <taxon>Atribacterales</taxon>
        <taxon>Candidatus Caldatribacteriaceae</taxon>
        <taxon>Candidatus Caldatribacterium</taxon>
    </lineage>
</organism>
<sequence>MFFPYDGKATELPEPETEKEEILLRTRVFDVVRKTYRGGMERIFVRHRGAVTVIATTPREQVLLVRQFRAPVGEWLWEIPAGTLEEGEDPLFCAQRELEEETGFSSPEWSYLFSVCLAPGYSSEIIHFFRARNACPLEGDIREGDADEVIYYLEISKEEAQAMLAEGVIKDAKTLIGLQYWLSERP</sequence>
<dbReference type="InterPro" id="IPR000086">
    <property type="entry name" value="NUDIX_hydrolase_dom"/>
</dbReference>
<dbReference type="PROSITE" id="PS00893">
    <property type="entry name" value="NUDIX_BOX"/>
    <property type="match status" value="1"/>
</dbReference>
<dbReference type="GO" id="GO:0006753">
    <property type="term" value="P:nucleoside phosphate metabolic process"/>
    <property type="evidence" value="ECO:0007669"/>
    <property type="project" value="TreeGrafter"/>
</dbReference>
<keyword evidence="5 8" id="KW-0378">Hydrolase</keyword>
<evidence type="ECO:0000256" key="6">
    <source>
        <dbReference type="ARBA" id="ARBA00032162"/>
    </source>
</evidence>
<evidence type="ECO:0000256" key="3">
    <source>
        <dbReference type="ARBA" id="ARBA00007275"/>
    </source>
</evidence>
<evidence type="ECO:0000256" key="8">
    <source>
        <dbReference type="RuleBase" id="RU003476"/>
    </source>
</evidence>
<feature type="domain" description="Nudix hydrolase" evidence="9">
    <location>
        <begin position="45"/>
        <end position="177"/>
    </location>
</feature>
<evidence type="ECO:0000256" key="1">
    <source>
        <dbReference type="ARBA" id="ARBA00000847"/>
    </source>
</evidence>
<evidence type="ECO:0000256" key="4">
    <source>
        <dbReference type="ARBA" id="ARBA00016377"/>
    </source>
</evidence>
<accession>A0A7V3YHH0</accession>
<dbReference type="GO" id="GO:0005829">
    <property type="term" value="C:cytosol"/>
    <property type="evidence" value="ECO:0007669"/>
    <property type="project" value="TreeGrafter"/>
</dbReference>
<evidence type="ECO:0000256" key="5">
    <source>
        <dbReference type="ARBA" id="ARBA00022801"/>
    </source>
</evidence>
<dbReference type="CDD" id="cd03424">
    <property type="entry name" value="NUDIX_ADPRase_Nudt5_UGPPase_Nudt14"/>
    <property type="match status" value="1"/>
</dbReference>
<dbReference type="PANTHER" id="PTHR11839:SF18">
    <property type="entry name" value="NUDIX HYDROLASE DOMAIN-CONTAINING PROTEIN"/>
    <property type="match status" value="1"/>
</dbReference>
<dbReference type="EMBL" id="DTFV01000115">
    <property type="protein sequence ID" value="HGI31180.1"/>
    <property type="molecule type" value="Genomic_DNA"/>
</dbReference>
<name>A0A7V3YHH0_9BACT</name>
<comment type="catalytic activity">
    <reaction evidence="1">
        <text>GDP-alpha-D-mannose + H2O = alpha-D-mannose 1-phosphate + GMP + 2 H(+)</text>
        <dbReference type="Rhea" id="RHEA:27978"/>
        <dbReference type="ChEBI" id="CHEBI:15377"/>
        <dbReference type="ChEBI" id="CHEBI:15378"/>
        <dbReference type="ChEBI" id="CHEBI:57527"/>
        <dbReference type="ChEBI" id="CHEBI:58115"/>
        <dbReference type="ChEBI" id="CHEBI:58409"/>
    </reaction>
</comment>
<gene>
    <name evidence="10" type="ORF">ENV30_07760</name>
</gene>
<dbReference type="GO" id="GO:0019693">
    <property type="term" value="P:ribose phosphate metabolic process"/>
    <property type="evidence" value="ECO:0007669"/>
    <property type="project" value="TreeGrafter"/>
</dbReference>
<comment type="caution">
    <text evidence="10">The sequence shown here is derived from an EMBL/GenBank/DDBJ whole genome shotgun (WGS) entry which is preliminary data.</text>
</comment>
<dbReference type="Pfam" id="PF00293">
    <property type="entry name" value="NUDIX"/>
    <property type="match status" value="1"/>
</dbReference>
<dbReference type="PROSITE" id="PS51462">
    <property type="entry name" value="NUDIX"/>
    <property type="match status" value="1"/>
</dbReference>